<dbReference type="AlphaFoldDB" id="A0A1V9YHD1"/>
<feature type="transmembrane region" description="Helical" evidence="5">
    <location>
        <begin position="194"/>
        <end position="216"/>
    </location>
</feature>
<keyword evidence="2 5" id="KW-0812">Transmembrane</keyword>
<keyword evidence="4 5" id="KW-0472">Membrane</keyword>
<evidence type="ECO:0000256" key="5">
    <source>
        <dbReference type="SAM" id="Phobius"/>
    </source>
</evidence>
<dbReference type="EMBL" id="JNBS01003892">
    <property type="protein sequence ID" value="OQR85122.1"/>
    <property type="molecule type" value="Genomic_DNA"/>
</dbReference>
<comment type="subcellular location">
    <subcellularLocation>
        <location evidence="1">Membrane</location>
        <topology evidence="1">Multi-pass membrane protein</topology>
    </subcellularLocation>
</comment>
<feature type="transmembrane region" description="Helical" evidence="5">
    <location>
        <begin position="252"/>
        <end position="272"/>
    </location>
</feature>
<dbReference type="PANTHER" id="PTHR12308:SF73">
    <property type="entry name" value="ANOCTAMIN"/>
    <property type="match status" value="1"/>
</dbReference>
<reference evidence="7 8" key="1">
    <citation type="journal article" date="2014" name="Genome Biol. Evol.">
        <title>The secreted proteins of Achlya hypogyna and Thraustotheca clavata identify the ancestral oomycete secretome and reveal gene acquisitions by horizontal gene transfer.</title>
        <authorList>
            <person name="Misner I."/>
            <person name="Blouin N."/>
            <person name="Leonard G."/>
            <person name="Richards T.A."/>
            <person name="Lane C.E."/>
        </authorList>
    </citation>
    <scope>NUCLEOTIDE SEQUENCE [LARGE SCALE GENOMIC DNA]</scope>
    <source>
        <strain evidence="7 8">ATCC 34112</strain>
    </source>
</reference>
<evidence type="ECO:0000256" key="3">
    <source>
        <dbReference type="ARBA" id="ARBA00022989"/>
    </source>
</evidence>
<dbReference type="InterPro" id="IPR049452">
    <property type="entry name" value="Anoctamin_TM"/>
</dbReference>
<dbReference type="Pfam" id="PF04547">
    <property type="entry name" value="Anoctamin"/>
    <property type="match status" value="1"/>
</dbReference>
<dbReference type="GO" id="GO:0016020">
    <property type="term" value="C:membrane"/>
    <property type="evidence" value="ECO:0007669"/>
    <property type="project" value="UniProtKB-SubCell"/>
</dbReference>
<evidence type="ECO:0000256" key="1">
    <source>
        <dbReference type="ARBA" id="ARBA00004141"/>
    </source>
</evidence>
<dbReference type="InterPro" id="IPR007632">
    <property type="entry name" value="Anoctamin"/>
</dbReference>
<dbReference type="GO" id="GO:0005254">
    <property type="term" value="F:chloride channel activity"/>
    <property type="evidence" value="ECO:0007669"/>
    <property type="project" value="TreeGrafter"/>
</dbReference>
<dbReference type="Proteomes" id="UP000243217">
    <property type="component" value="Unassembled WGS sequence"/>
</dbReference>
<name>A0A1V9YHD1_9STRA</name>
<accession>A0A1V9YHD1</accession>
<evidence type="ECO:0000256" key="2">
    <source>
        <dbReference type="ARBA" id="ARBA00022692"/>
    </source>
</evidence>
<dbReference type="PANTHER" id="PTHR12308">
    <property type="entry name" value="ANOCTAMIN"/>
    <property type="match status" value="1"/>
</dbReference>
<feature type="non-terminal residue" evidence="7">
    <location>
        <position position="1"/>
    </location>
</feature>
<evidence type="ECO:0000256" key="4">
    <source>
        <dbReference type="ARBA" id="ARBA00023136"/>
    </source>
</evidence>
<feature type="transmembrane region" description="Helical" evidence="5">
    <location>
        <begin position="6"/>
        <end position="24"/>
    </location>
</feature>
<keyword evidence="8" id="KW-1185">Reference proteome</keyword>
<feature type="domain" description="Anoctamin transmembrane" evidence="6">
    <location>
        <begin position="2"/>
        <end position="316"/>
    </location>
</feature>
<keyword evidence="3 5" id="KW-1133">Transmembrane helix</keyword>
<gene>
    <name evidence="7" type="ORF">THRCLA_10781</name>
</gene>
<evidence type="ECO:0000313" key="8">
    <source>
        <dbReference type="Proteomes" id="UP000243217"/>
    </source>
</evidence>
<protein>
    <submittedName>
        <fullName evidence="7">Transmembrane protein 16K</fullName>
    </submittedName>
</protein>
<comment type="caution">
    <text evidence="7">The sequence shown here is derived from an EMBL/GenBank/DDBJ whole genome shotgun (WGS) entry which is preliminary data.</text>
</comment>
<organism evidence="7 8">
    <name type="scientific">Thraustotheca clavata</name>
    <dbReference type="NCBI Taxonomy" id="74557"/>
    <lineage>
        <taxon>Eukaryota</taxon>
        <taxon>Sar</taxon>
        <taxon>Stramenopiles</taxon>
        <taxon>Oomycota</taxon>
        <taxon>Saprolegniomycetes</taxon>
        <taxon>Saprolegniales</taxon>
        <taxon>Achlyaceae</taxon>
        <taxon>Thraustotheca</taxon>
    </lineage>
</organism>
<evidence type="ECO:0000313" key="7">
    <source>
        <dbReference type="EMBL" id="OQR85122.1"/>
    </source>
</evidence>
<proteinExistence type="predicted"/>
<dbReference type="OrthoDB" id="296386at2759"/>
<evidence type="ECO:0000259" key="6">
    <source>
        <dbReference type="Pfam" id="PF04547"/>
    </source>
</evidence>
<sequence>VTLPLVLLMCLGVFLYVAALEWFADHNKHWFPMCYDNIDDNDVRFCAMIIQGPSVMNAVLIEIMDNLYLKLARWLTTLENYRTVEEHENQLILKRMPFHLINCNASLLYLAFYAQDLTRLRRRLWILMVGMQCLDNVKEVAMPSLMLWFQGGLNPSHTKEHLVHSTKEDKINHIIVQRRQTPYKDTFSDFKEMILQYCYVTLYAPIFPLAPLFAYLNNLIEARSDFFKLINIYGLQRPYAKHADGIGIWSRLLYVISIVAVLVNCGLLGIYLAPDMSDMHRCCLIFFLEHIILLVKVCVDWSNPDVPKWTALDERRRFLNTQAKHTLKKAA</sequence>